<reference evidence="1 2" key="1">
    <citation type="submission" date="2020-03" db="EMBL/GenBank/DDBJ databases">
        <title>WGS of actinomycetes isolated from Thailand.</title>
        <authorList>
            <person name="Thawai C."/>
        </authorList>
    </citation>
    <scope>NUCLEOTIDE SEQUENCE [LARGE SCALE GENOMIC DNA]</scope>
    <source>
        <strain evidence="1 2">PRB2-1</strain>
    </source>
</reference>
<proteinExistence type="predicted"/>
<accession>A0ABX0ZKA9</accession>
<sequence length="119" mass="12966">MPATTTGELCEASAFLPLALRTEVLQTYPTADRRLIADELVCALGAAHNGDEHYAVVYDHFPPEVPGALWARWRHGTPPDTFQLRPDCPALSPDRTACGHFTAHPGPHTWQSDEPVAPA</sequence>
<name>A0ABX0ZKA9_9ACTN</name>
<dbReference type="EMBL" id="JAATEJ010000002">
    <property type="protein sequence ID" value="NJP42639.1"/>
    <property type="molecule type" value="Genomic_DNA"/>
</dbReference>
<evidence type="ECO:0000313" key="2">
    <source>
        <dbReference type="Proteomes" id="UP000734511"/>
    </source>
</evidence>
<dbReference type="RefSeq" id="WP_167981487.1">
    <property type="nucleotide sequence ID" value="NZ_JAATEJ010000002.1"/>
</dbReference>
<keyword evidence="2" id="KW-1185">Reference proteome</keyword>
<evidence type="ECO:0000313" key="1">
    <source>
        <dbReference type="EMBL" id="NJP42639.1"/>
    </source>
</evidence>
<protein>
    <submittedName>
        <fullName evidence="1">Uncharacterized protein</fullName>
    </submittedName>
</protein>
<comment type="caution">
    <text evidence="1">The sequence shown here is derived from an EMBL/GenBank/DDBJ whole genome shotgun (WGS) entry which is preliminary data.</text>
</comment>
<organism evidence="1 2">
    <name type="scientific">Actinacidiphila epipremni</name>
    <dbReference type="NCBI Taxonomy" id="2053013"/>
    <lineage>
        <taxon>Bacteria</taxon>
        <taxon>Bacillati</taxon>
        <taxon>Actinomycetota</taxon>
        <taxon>Actinomycetes</taxon>
        <taxon>Kitasatosporales</taxon>
        <taxon>Streptomycetaceae</taxon>
        <taxon>Actinacidiphila</taxon>
    </lineage>
</organism>
<dbReference type="Proteomes" id="UP000734511">
    <property type="component" value="Unassembled WGS sequence"/>
</dbReference>
<gene>
    <name evidence="1" type="ORF">HCN08_04325</name>
</gene>